<gene>
    <name evidence="8" type="ORF">PLUA15_230317</name>
</gene>
<accession>A0AAX2H7A3</accession>
<dbReference type="InterPro" id="IPR050216">
    <property type="entry name" value="LRR_domain-containing"/>
</dbReference>
<proteinExistence type="inferred from homology"/>
<dbReference type="Pfam" id="PF14496">
    <property type="entry name" value="NEL"/>
    <property type="match status" value="1"/>
</dbReference>
<dbReference type="EMBL" id="OBKZ01000016">
    <property type="protein sequence ID" value="SOB52574.1"/>
    <property type="molecule type" value="Genomic_DNA"/>
</dbReference>
<keyword evidence="5" id="KW-0843">Virulence</keyword>
<dbReference type="SMART" id="SM00369">
    <property type="entry name" value="LRR_TYP"/>
    <property type="match status" value="3"/>
</dbReference>
<evidence type="ECO:0000256" key="4">
    <source>
        <dbReference type="ARBA" id="ARBA00022737"/>
    </source>
</evidence>
<keyword evidence="6" id="KW-0964">Secreted</keyword>
<dbReference type="Proteomes" id="UP000219564">
    <property type="component" value="Unassembled WGS sequence"/>
</dbReference>
<dbReference type="Gene3D" id="3.80.10.10">
    <property type="entry name" value="Ribonuclease Inhibitor"/>
    <property type="match status" value="1"/>
</dbReference>
<dbReference type="SUPFAM" id="SSF52058">
    <property type="entry name" value="L domain-like"/>
    <property type="match status" value="1"/>
</dbReference>
<dbReference type="InterPro" id="IPR032675">
    <property type="entry name" value="LRR_dom_sf"/>
</dbReference>
<evidence type="ECO:0000313" key="8">
    <source>
        <dbReference type="EMBL" id="SOB52574.1"/>
    </source>
</evidence>
<evidence type="ECO:0000256" key="2">
    <source>
        <dbReference type="ARBA" id="ARBA00012483"/>
    </source>
</evidence>
<comment type="catalytic activity">
    <reaction evidence="1">
        <text>S-ubiquitinyl-[E2 ubiquitin-conjugating enzyme]-L-cysteine + [acceptor protein]-L-lysine = [E2 ubiquitin-conjugating enzyme]-L-cysteine + N(6)-ubiquitinyl-[acceptor protein]-L-lysine.</text>
        <dbReference type="EC" id="2.3.2.27"/>
    </reaction>
</comment>
<dbReference type="GO" id="GO:0061630">
    <property type="term" value="F:ubiquitin protein ligase activity"/>
    <property type="evidence" value="ECO:0007669"/>
    <property type="project" value="UniProtKB-EC"/>
</dbReference>
<dbReference type="RefSeq" id="WP_097191929.1">
    <property type="nucleotide sequence ID" value="NZ_OBKZ01000016.1"/>
</dbReference>
<sequence>MATINGSTPSNAVRQMTQTSKRLLQAPAENKYETLVSTLLPGWFVNAPESVRQSLKKSLQLRHETQQITSGILAAIKPIEQFCEPLLKLALSVYGWSDLDVKTHALKQVHLVNNLLVFIARYQVKLVDTAARSLMPDALIPESLELNLVSSISHHSLLQAAMQNFDVSETRAGGFDPGSYIYGIASNKSEVINPDLTPEKFAQISRDLNLGFQYQLHLDQQFRPVENQWPMTDPRSKAFKNMQAFSDNARHEFSCALHMEFMKGLVSPGIYTLIDNLLTAQPSVFTTGPAMCGTFQILDFEVTGVIIVLPLRKASNVVQPCVVYLPQAPERCFYEFETFNAFQTHLREWLKNPEFAEYFIKRVPLRHRAEFVRRTHIRHATWDSLLLRRPPIIYEPALFTHSHYNLKSENPFEVAWQQQLAQIKDDASVLVVPTEDEDQRARVERQAMYLNIGISVFGLALGFVPVLGQVLLAVSVIELGEEVFAGIQAWERDDTYTAIIYLFDVAQNVALLAGTAGVAKALQAPAHVDAMVPVRIERGVSKLWKPDLAGYAVKKISLEGIKADARGIYTVNEHTYIKLDDRVYGVAMEPGTDSFYLKHPADGRAYKVKLRHNHQGIWTHELDNPLYWDRAQLFRRMGVDAQALSSNTLDKLMTISNLSDATLRHGVLELLPAPALWVDSLKRAALVEKIETFVSRMKNGAGRLAADADLQLRLITQLPGWPADRVLRVVENDGVLFREYGNDLVSRIPRLQVTEAQIAHSDLLKVTLDCLSKTQITQLLGREVVGEHEQIQALAQRLGTFAQATEKTLFLSLYNETEATSSIGALIQQQFSSLPAAVVEELVEHLSPEQVALIQSEGRLPLVVLEEARHYVQAVRISRAIEGLLFDVLSSDDSLNVARKILPSVPGWPRHLRLVVRDKTTGHVIETFGNPLVTSAREVFKSGDHYEYFGFAEGETYTHTSLLRCIFETLSKEERTGLMLPATDPYGAFTLKLATVANRYRSLSAQALGLHTIKPWIKSPLRLADGRLGYPLGGRSGRLLPQERPQLLKDQLLELYPSMSEAQAGHFLYRLNLNPGQITRALVSLKGELQSLRVDLDSWVASEVWSAPHNAPRFKVSTHVKKSMRRALIQAWRRQTPHNQIGGHLGYELDLDAWPVDCLPELSADFSHINALNVSRSPSGHFPASFLGKFKQLRALTLKNSELIALPAAIADMSELTMLNLQGNHITLSASAHQTLASLTRLKSLNLTGNGLGMRLSVGRLSGLEHLQLRFTGIDQWPDGIERLQNLQVVDLRDNAISHVPSEVLSPTRNTVNRVTFLHDNPLSTDSLRRLYIYRLEQNINFGIWISRQHVPSPRGVQRWAQPPSDEQLAVWNALWAEDNGHDFFRVLEDLSASAQFSRNYGDLSERVWSLLTAMHQNSGLRTWLFDVSSQPRTCVDGIAMVFADLELQLHIYLAEHGLNTEEQLLDLTRGLFRIESLNQHVDTVIAQRIAQISARPISAVQRLQQLIDEVSPDFADQPLSDMSAQECQGVAYRLGTPEALELAEILSPRWLQDRIAQIDPLEVQMYYQVHLAQDLDLPARPRSMVFENVASVTPAELQEAKAYVLSRESPEALKASLIARDYWQNFLKLKYQETFFRSDDTQDERMAALFAARESMSSSDYFRQSQEIVGERESARLALVKRLTEQEIAENPRLMAVLQPPGR</sequence>
<evidence type="ECO:0000256" key="1">
    <source>
        <dbReference type="ARBA" id="ARBA00000900"/>
    </source>
</evidence>
<dbReference type="GO" id="GO:0005737">
    <property type="term" value="C:cytoplasm"/>
    <property type="evidence" value="ECO:0007669"/>
    <property type="project" value="TreeGrafter"/>
</dbReference>
<evidence type="ECO:0000256" key="5">
    <source>
        <dbReference type="ARBA" id="ARBA00023026"/>
    </source>
</evidence>
<evidence type="ECO:0000313" key="9">
    <source>
        <dbReference type="Proteomes" id="UP000219564"/>
    </source>
</evidence>
<protein>
    <recommendedName>
        <fullName evidence="2">RING-type E3 ubiquitin transferase</fullName>
        <ecNumber evidence="2">2.3.2.27</ecNumber>
    </recommendedName>
</protein>
<keyword evidence="6" id="KW-0833">Ubl conjugation pathway</keyword>
<evidence type="ECO:0000259" key="7">
    <source>
        <dbReference type="PROSITE" id="PS52053"/>
    </source>
</evidence>
<dbReference type="EC" id="2.3.2.27" evidence="2"/>
<comment type="PTM">
    <text evidence="6">Ubiquitinated in the presence of host E1 ubiquitin-activating enzyme, E2 ubiquitin-conjugating enzyme and ubiquitin.</text>
</comment>
<dbReference type="Gene3D" id="1.20.1270.130">
    <property type="entry name" value="Shigella T3SS effector IpaH domain"/>
    <property type="match status" value="1"/>
</dbReference>
<name>A0AAX2H7A3_9PSED</name>
<dbReference type="GO" id="GO:0016567">
    <property type="term" value="P:protein ubiquitination"/>
    <property type="evidence" value="ECO:0007669"/>
    <property type="project" value="InterPro"/>
</dbReference>
<keyword evidence="6" id="KW-1035">Host cytoplasm</keyword>
<comment type="caution">
    <text evidence="8">The sequence shown here is derived from an EMBL/GenBank/DDBJ whole genome shotgun (WGS) entry which is preliminary data.</text>
</comment>
<reference evidence="8 9" key="1">
    <citation type="submission" date="2017-08" db="EMBL/GenBank/DDBJ databases">
        <authorList>
            <person name="Chaillou S."/>
        </authorList>
    </citation>
    <scope>NUCLEOTIDE SEQUENCE [LARGE SCALE GENOMIC DNA]</scope>
    <source>
        <strain evidence="8 9">MFPA15A1205</strain>
    </source>
</reference>
<organism evidence="8 9">
    <name type="scientific">Pseudomonas lundensis</name>
    <dbReference type="NCBI Taxonomy" id="86185"/>
    <lineage>
        <taxon>Bacteria</taxon>
        <taxon>Pseudomonadati</taxon>
        <taxon>Pseudomonadota</taxon>
        <taxon>Gammaproteobacteria</taxon>
        <taxon>Pseudomonadales</taxon>
        <taxon>Pseudomonadaceae</taxon>
        <taxon>Pseudomonas</taxon>
    </lineage>
</organism>
<feature type="active site" description="Glycyl thioester intermediate" evidence="6">
    <location>
        <position position="1435"/>
    </location>
</feature>
<dbReference type="InterPro" id="IPR003591">
    <property type="entry name" value="Leu-rich_rpt_typical-subtyp"/>
</dbReference>
<keyword evidence="3" id="KW-0433">Leucine-rich repeat</keyword>
<keyword evidence="4" id="KW-0677">Repeat</keyword>
<dbReference type="InterPro" id="IPR029487">
    <property type="entry name" value="NEL_dom"/>
</dbReference>
<keyword evidence="6" id="KW-0832">Ubl conjugation</keyword>
<evidence type="ECO:0000256" key="3">
    <source>
        <dbReference type="ARBA" id="ARBA00022614"/>
    </source>
</evidence>
<comment type="similarity">
    <text evidence="6">Belongs to the LRR-containing bacterial E3 ligase family.</text>
</comment>
<evidence type="ECO:0000256" key="6">
    <source>
        <dbReference type="PROSITE-ProRule" id="PRU01398"/>
    </source>
</evidence>
<dbReference type="PANTHER" id="PTHR48051:SF54">
    <property type="entry name" value="LEUCINE-RICH REPEAT-CONTAINING PROTEIN"/>
    <property type="match status" value="1"/>
</dbReference>
<dbReference type="Pfam" id="PF20178">
    <property type="entry name" value="ToxA_N"/>
    <property type="match status" value="1"/>
</dbReference>
<dbReference type="PANTHER" id="PTHR48051">
    <property type="match status" value="1"/>
</dbReference>
<dbReference type="InterPro" id="IPR046673">
    <property type="entry name" value="ToxA_N"/>
</dbReference>
<feature type="domain" description="NEL" evidence="7">
    <location>
        <begin position="1352"/>
        <end position="1704"/>
    </location>
</feature>
<dbReference type="Gene3D" id="1.20.58.360">
    <property type="entry name" value="Shigella T3SS effector IpaH defines"/>
    <property type="match status" value="1"/>
</dbReference>
<dbReference type="PROSITE" id="PS52053">
    <property type="entry name" value="NEL"/>
    <property type="match status" value="1"/>
</dbReference>
<keyword evidence="6" id="KW-0808">Transferase</keyword>
<dbReference type="GO" id="GO:0005576">
    <property type="term" value="C:extracellular region"/>
    <property type="evidence" value="ECO:0007669"/>
    <property type="project" value="UniProtKB-UniRule"/>
</dbReference>